<reference evidence="1" key="1">
    <citation type="submission" date="2021-01" db="EMBL/GenBank/DDBJ databases">
        <authorList>
            <person name="Corre E."/>
            <person name="Pelletier E."/>
            <person name="Niang G."/>
            <person name="Scheremetjew M."/>
            <person name="Finn R."/>
            <person name="Kale V."/>
            <person name="Holt S."/>
            <person name="Cochrane G."/>
            <person name="Meng A."/>
            <person name="Brown T."/>
            <person name="Cohen L."/>
        </authorList>
    </citation>
    <scope>NUCLEOTIDE SEQUENCE</scope>
    <source>
        <strain evidence="1">CCMP722</strain>
    </source>
</reference>
<evidence type="ECO:0008006" key="2">
    <source>
        <dbReference type="Google" id="ProtNLM"/>
    </source>
</evidence>
<sequence length="144" mass="15037">MSFTTYVGDFLLEGEVQPAQVDAHLATGKYKSWLCLNSVADGETKCPKAQVEAAGIPFDSIPMGPPNWADKEGAEKILAKVAAMEKPAVIQCSTATRASAVLCAHLARKAKLDKDGALALASELGLKVGAGPPPAQAWVAMCLE</sequence>
<gene>
    <name evidence="1" type="ORF">POBO1169_LOCUS9659</name>
</gene>
<proteinExistence type="predicted"/>
<evidence type="ECO:0000313" key="1">
    <source>
        <dbReference type="EMBL" id="CAD8668698.1"/>
    </source>
</evidence>
<accession>A0A7S0R7A5</accession>
<organism evidence="1">
    <name type="scientific">Pyramimonas obovata</name>
    <dbReference type="NCBI Taxonomy" id="1411642"/>
    <lineage>
        <taxon>Eukaryota</taxon>
        <taxon>Viridiplantae</taxon>
        <taxon>Chlorophyta</taxon>
        <taxon>Pyramimonadophyceae</taxon>
        <taxon>Pyramimonadales</taxon>
        <taxon>Pyramimonadaceae</taxon>
        <taxon>Pyramimonas</taxon>
        <taxon>Pyramimonas incertae sedis</taxon>
    </lineage>
</organism>
<protein>
    <recommendedName>
        <fullName evidence="2">Phosphatase</fullName>
    </recommendedName>
</protein>
<dbReference type="AlphaFoldDB" id="A0A7S0R7A5"/>
<dbReference type="Gene3D" id="3.90.190.10">
    <property type="entry name" value="Protein tyrosine phosphatase superfamily"/>
    <property type="match status" value="1"/>
</dbReference>
<dbReference type="EMBL" id="HBFA01018878">
    <property type="protein sequence ID" value="CAD8668698.1"/>
    <property type="molecule type" value="Transcribed_RNA"/>
</dbReference>
<dbReference type="InterPro" id="IPR029021">
    <property type="entry name" value="Prot-tyrosine_phosphatase-like"/>
</dbReference>
<name>A0A7S0R7A5_9CHLO</name>